<feature type="compositionally biased region" description="Polar residues" evidence="1">
    <location>
        <begin position="1"/>
        <end position="17"/>
    </location>
</feature>
<feature type="transmembrane region" description="Helical" evidence="2">
    <location>
        <begin position="161"/>
        <end position="179"/>
    </location>
</feature>
<reference evidence="3 4" key="1">
    <citation type="submission" date="2020-04" db="EMBL/GenBank/DDBJ databases">
        <title>Gordonia sp. nov. TBRC 11910.</title>
        <authorList>
            <person name="Suriyachadkun C."/>
        </authorList>
    </citation>
    <scope>NUCLEOTIDE SEQUENCE [LARGE SCALE GENOMIC DNA]</scope>
    <source>
        <strain evidence="3 4">TBRC 11910</strain>
    </source>
</reference>
<accession>A0A848KWG9</accession>
<name>A0A848KWG9_9ACTN</name>
<keyword evidence="2" id="KW-0812">Transmembrane</keyword>
<dbReference type="Pfam" id="PF17270">
    <property type="entry name" value="DUF5336"/>
    <property type="match status" value="1"/>
</dbReference>
<keyword evidence="4" id="KW-1185">Reference proteome</keyword>
<feature type="compositionally biased region" description="Pro residues" evidence="1">
    <location>
        <begin position="52"/>
        <end position="62"/>
    </location>
</feature>
<evidence type="ECO:0000313" key="4">
    <source>
        <dbReference type="Proteomes" id="UP000550729"/>
    </source>
</evidence>
<feature type="compositionally biased region" description="Pro residues" evidence="1">
    <location>
        <begin position="29"/>
        <end position="44"/>
    </location>
</feature>
<feature type="region of interest" description="Disordered" evidence="1">
    <location>
        <begin position="1"/>
        <end position="89"/>
    </location>
</feature>
<feature type="transmembrane region" description="Helical" evidence="2">
    <location>
        <begin position="104"/>
        <end position="127"/>
    </location>
</feature>
<dbReference type="InterPro" id="IPR035166">
    <property type="entry name" value="DUF5336"/>
</dbReference>
<keyword evidence="2" id="KW-1133">Transmembrane helix</keyword>
<comment type="caution">
    <text evidence="3">The sequence shown here is derived from an EMBL/GenBank/DDBJ whole genome shotgun (WGS) entry which is preliminary data.</text>
</comment>
<feature type="transmembrane region" description="Helical" evidence="2">
    <location>
        <begin position="217"/>
        <end position="237"/>
    </location>
</feature>
<dbReference type="AlphaFoldDB" id="A0A848KWG9"/>
<evidence type="ECO:0000256" key="2">
    <source>
        <dbReference type="SAM" id="Phobius"/>
    </source>
</evidence>
<protein>
    <submittedName>
        <fullName evidence="3">Uncharacterized protein</fullName>
    </submittedName>
</protein>
<proteinExistence type="predicted"/>
<feature type="transmembrane region" description="Helical" evidence="2">
    <location>
        <begin position="186"/>
        <end position="211"/>
    </location>
</feature>
<evidence type="ECO:0000313" key="3">
    <source>
        <dbReference type="EMBL" id="NMO00511.1"/>
    </source>
</evidence>
<organism evidence="3 4">
    <name type="scientific">Gordonia asplenii</name>
    <dbReference type="NCBI Taxonomy" id="2725283"/>
    <lineage>
        <taxon>Bacteria</taxon>
        <taxon>Bacillati</taxon>
        <taxon>Actinomycetota</taxon>
        <taxon>Actinomycetes</taxon>
        <taxon>Mycobacteriales</taxon>
        <taxon>Gordoniaceae</taxon>
        <taxon>Gordonia</taxon>
    </lineage>
</organism>
<dbReference type="RefSeq" id="WP_170193027.1">
    <property type="nucleotide sequence ID" value="NZ_JABBNB010000004.1"/>
</dbReference>
<gene>
    <name evidence="3" type="ORF">HH308_04695</name>
</gene>
<evidence type="ECO:0000256" key="1">
    <source>
        <dbReference type="SAM" id="MobiDB-lite"/>
    </source>
</evidence>
<sequence>MTSSPESNPTEATQSIPTRPPTSGTFAAPPGPPGPAYDGPPPAWGPGSATPGPQPGEPPTFGGPPRHGGPQPGPPPQGPPPGWGPVGYPPPQPSFLARAGLGNVLAASSIFFGVVTYFMGTVSWLVIPETVDRQVQNWADQQGDRIGIPAFLSYEMVLNPGWFFLLLGTVAVATGIVLLPRWRNLLPFLAFGATAGWLGLLAGVMVLPTFIEVGVGAILALIAGFVQVALLIAATVVSGRSVD</sequence>
<dbReference type="EMBL" id="JABBNB010000004">
    <property type="protein sequence ID" value="NMO00511.1"/>
    <property type="molecule type" value="Genomic_DNA"/>
</dbReference>
<keyword evidence="2" id="KW-0472">Membrane</keyword>
<dbReference type="Proteomes" id="UP000550729">
    <property type="component" value="Unassembled WGS sequence"/>
</dbReference>
<feature type="compositionally biased region" description="Pro residues" evidence="1">
    <location>
        <begin position="71"/>
        <end position="89"/>
    </location>
</feature>